<gene>
    <name evidence="1" type="ORF">ACJMK2_024840</name>
</gene>
<organism evidence="1 2">
    <name type="scientific">Sinanodonta woodiana</name>
    <name type="common">Chinese pond mussel</name>
    <name type="synonym">Anodonta woodiana</name>
    <dbReference type="NCBI Taxonomy" id="1069815"/>
    <lineage>
        <taxon>Eukaryota</taxon>
        <taxon>Metazoa</taxon>
        <taxon>Spiralia</taxon>
        <taxon>Lophotrochozoa</taxon>
        <taxon>Mollusca</taxon>
        <taxon>Bivalvia</taxon>
        <taxon>Autobranchia</taxon>
        <taxon>Heteroconchia</taxon>
        <taxon>Palaeoheterodonta</taxon>
        <taxon>Unionida</taxon>
        <taxon>Unionoidea</taxon>
        <taxon>Unionidae</taxon>
        <taxon>Unioninae</taxon>
        <taxon>Sinanodonta</taxon>
    </lineage>
</organism>
<accession>A0ABD3XG60</accession>
<protein>
    <submittedName>
        <fullName evidence="1">Uncharacterized protein</fullName>
    </submittedName>
</protein>
<name>A0ABD3XG60_SINWO</name>
<dbReference type="AlphaFoldDB" id="A0ABD3XG60"/>
<reference evidence="1 2" key="1">
    <citation type="submission" date="2024-11" db="EMBL/GenBank/DDBJ databases">
        <title>Chromosome-level genome assembly of the freshwater bivalve Anodonta woodiana.</title>
        <authorList>
            <person name="Chen X."/>
        </authorList>
    </citation>
    <scope>NUCLEOTIDE SEQUENCE [LARGE SCALE GENOMIC DNA]</scope>
    <source>
        <strain evidence="1">MN2024</strain>
        <tissue evidence="1">Gills</tissue>
    </source>
</reference>
<proteinExistence type="predicted"/>
<comment type="caution">
    <text evidence="1">The sequence shown here is derived from an EMBL/GenBank/DDBJ whole genome shotgun (WGS) entry which is preliminary data.</text>
</comment>
<dbReference type="EMBL" id="JBJQND010000002">
    <property type="protein sequence ID" value="KAL3884730.1"/>
    <property type="molecule type" value="Genomic_DNA"/>
</dbReference>
<evidence type="ECO:0000313" key="1">
    <source>
        <dbReference type="EMBL" id="KAL3884730.1"/>
    </source>
</evidence>
<evidence type="ECO:0000313" key="2">
    <source>
        <dbReference type="Proteomes" id="UP001634394"/>
    </source>
</evidence>
<dbReference type="Proteomes" id="UP001634394">
    <property type="component" value="Unassembled WGS sequence"/>
</dbReference>
<keyword evidence="2" id="KW-1185">Reference proteome</keyword>
<sequence>MTMKRGKDSPPHGSSSESDVVLEHYVIVWCTKNGKDVKKQDINDAITEQVSYARKKMKSQ</sequence>